<evidence type="ECO:0000313" key="2">
    <source>
        <dbReference type="EMBL" id="KAJ3181274.1"/>
    </source>
</evidence>
<feature type="domain" description="Serine aminopeptidase S33" evidence="1">
    <location>
        <begin position="76"/>
        <end position="320"/>
    </location>
</feature>
<keyword evidence="3" id="KW-1185">Reference proteome</keyword>
<dbReference type="Pfam" id="PF12146">
    <property type="entry name" value="Hydrolase_4"/>
    <property type="match status" value="1"/>
</dbReference>
<dbReference type="Proteomes" id="UP001212152">
    <property type="component" value="Unassembled WGS sequence"/>
</dbReference>
<name>A0AAD5TSP2_9FUNG</name>
<dbReference type="PANTHER" id="PTHR11614">
    <property type="entry name" value="PHOSPHOLIPASE-RELATED"/>
    <property type="match status" value="1"/>
</dbReference>
<dbReference type="PRINTS" id="PR00111">
    <property type="entry name" value="ABHYDROLASE"/>
</dbReference>
<comment type="caution">
    <text evidence="2">The sequence shown here is derived from an EMBL/GenBank/DDBJ whole genome shotgun (WGS) entry which is preliminary data.</text>
</comment>
<sequence length="337" mass="37232">MAFVLENPWVSPWVPTIVRETLGVGHAEITYERSSAPWTDVERMFTKPPYKATSRFTNSGEHKIFSATWENSAREVAADIIQIHGLHDYGTRWADTQWPKTLVDAGFRLTSPDLIGHGRSSGIHGGFSSIEEQVAVVKDILLYVVRDLPRSKSGKVFLLGGSLGGLILLSYSRTYGSVPELAPDGMVVLCPLVDVAPESRPGWPVEMVAKTLSWVTPFMPLAEANRGKNASDIKFEEIFLADPLTYHGRLRVGTGLAMLNGFEALQADLENVKTPFIVIHGDADRATSHEGSINLHERAQAADKTLRIVPGQEHDLSREPKSLEILGICVDWLKERL</sequence>
<accession>A0AAD5TSP2</accession>
<evidence type="ECO:0000259" key="1">
    <source>
        <dbReference type="Pfam" id="PF12146"/>
    </source>
</evidence>
<dbReference type="InterPro" id="IPR022742">
    <property type="entry name" value="Hydrolase_4"/>
</dbReference>
<dbReference type="AlphaFoldDB" id="A0AAD5TSP2"/>
<evidence type="ECO:0000313" key="3">
    <source>
        <dbReference type="Proteomes" id="UP001212152"/>
    </source>
</evidence>
<dbReference type="InterPro" id="IPR000073">
    <property type="entry name" value="AB_hydrolase_1"/>
</dbReference>
<protein>
    <recommendedName>
        <fullName evidence="1">Serine aminopeptidase S33 domain-containing protein</fullName>
    </recommendedName>
</protein>
<dbReference type="EMBL" id="JADGJQ010000013">
    <property type="protein sequence ID" value="KAJ3181274.1"/>
    <property type="molecule type" value="Genomic_DNA"/>
</dbReference>
<dbReference type="SUPFAM" id="SSF53474">
    <property type="entry name" value="alpha/beta-Hydrolases"/>
    <property type="match status" value="1"/>
</dbReference>
<proteinExistence type="predicted"/>
<dbReference type="InterPro" id="IPR051044">
    <property type="entry name" value="MAG_DAG_Lipase"/>
</dbReference>
<dbReference type="InterPro" id="IPR029058">
    <property type="entry name" value="AB_hydrolase_fold"/>
</dbReference>
<reference evidence="2" key="1">
    <citation type="submission" date="2020-05" db="EMBL/GenBank/DDBJ databases">
        <title>Phylogenomic resolution of chytrid fungi.</title>
        <authorList>
            <person name="Stajich J.E."/>
            <person name="Amses K."/>
            <person name="Simmons R."/>
            <person name="Seto K."/>
            <person name="Myers J."/>
            <person name="Bonds A."/>
            <person name="Quandt C.A."/>
            <person name="Barry K."/>
            <person name="Liu P."/>
            <person name="Grigoriev I."/>
            <person name="Longcore J.E."/>
            <person name="James T.Y."/>
        </authorList>
    </citation>
    <scope>NUCLEOTIDE SEQUENCE</scope>
    <source>
        <strain evidence="2">JEL0379</strain>
    </source>
</reference>
<organism evidence="2 3">
    <name type="scientific">Geranomyces variabilis</name>
    <dbReference type="NCBI Taxonomy" id="109894"/>
    <lineage>
        <taxon>Eukaryota</taxon>
        <taxon>Fungi</taxon>
        <taxon>Fungi incertae sedis</taxon>
        <taxon>Chytridiomycota</taxon>
        <taxon>Chytridiomycota incertae sedis</taxon>
        <taxon>Chytridiomycetes</taxon>
        <taxon>Spizellomycetales</taxon>
        <taxon>Powellomycetaceae</taxon>
        <taxon>Geranomyces</taxon>
    </lineage>
</organism>
<dbReference type="Gene3D" id="3.40.50.1820">
    <property type="entry name" value="alpha/beta hydrolase"/>
    <property type="match status" value="1"/>
</dbReference>
<gene>
    <name evidence="2" type="ORF">HDU87_001405</name>
</gene>